<sequence length="107" mass="11320">MPGRDRGKFSPNARMNASRWPDATGRRLARTFPAQIDAVNRHRSHGEPAITVQIVKVKDGGNAIVGNVTQHASVIVSDNNPASAARNAPKASAQGDGRTPLMRGAQA</sequence>
<feature type="region of interest" description="Disordered" evidence="1">
    <location>
        <begin position="1"/>
        <end position="24"/>
    </location>
</feature>
<organism evidence="2 3">
    <name type="scientific">Bradyrhizobium pachyrhizi</name>
    <dbReference type="NCBI Taxonomy" id="280333"/>
    <lineage>
        <taxon>Bacteria</taxon>
        <taxon>Pseudomonadati</taxon>
        <taxon>Pseudomonadota</taxon>
        <taxon>Alphaproteobacteria</taxon>
        <taxon>Hyphomicrobiales</taxon>
        <taxon>Nitrobacteraceae</taxon>
        <taxon>Bradyrhizobium</taxon>
    </lineage>
</organism>
<keyword evidence="3" id="KW-1185">Reference proteome</keyword>
<feature type="compositionally biased region" description="Low complexity" evidence="1">
    <location>
        <begin position="79"/>
        <end position="93"/>
    </location>
</feature>
<dbReference type="RefSeq" id="WP_157346626.1">
    <property type="nucleotide sequence ID" value="NZ_WQNF01000020.1"/>
</dbReference>
<evidence type="ECO:0000313" key="2">
    <source>
        <dbReference type="EMBL" id="MVT68378.1"/>
    </source>
</evidence>
<evidence type="ECO:0000313" key="3">
    <source>
        <dbReference type="Proteomes" id="UP000436468"/>
    </source>
</evidence>
<dbReference type="AlphaFoldDB" id="A0A844SN08"/>
<reference evidence="2 3" key="1">
    <citation type="submission" date="2019-12" db="EMBL/GenBank/DDBJ databases">
        <title>Draft genome sequences Bradyrhizobium cajani AMBPC1010, Bradyrhizobium pachyrhizi AMBPC1040 and Bradyrhizobium yuanmingense ALSPC3051, three plant growth promoting strains isolated from nodules of Cajanus cajan L. in Dominican Republic.</title>
        <authorList>
            <person name="Flores-Felix J.D."/>
            <person name="Araujo J."/>
            <person name="Diaz-Alcantara C."/>
            <person name="Gonzalez-Andres F."/>
            <person name="Velazquez E."/>
        </authorList>
    </citation>
    <scope>NUCLEOTIDE SEQUENCE [LARGE SCALE GENOMIC DNA]</scope>
    <source>
        <strain evidence="2 3">1040</strain>
    </source>
</reference>
<evidence type="ECO:0000256" key="1">
    <source>
        <dbReference type="SAM" id="MobiDB-lite"/>
    </source>
</evidence>
<feature type="region of interest" description="Disordered" evidence="1">
    <location>
        <begin position="79"/>
        <end position="107"/>
    </location>
</feature>
<accession>A0A844SN08</accession>
<protein>
    <submittedName>
        <fullName evidence="2">Uncharacterized protein</fullName>
    </submittedName>
</protein>
<dbReference type="EMBL" id="WQNF01000020">
    <property type="protein sequence ID" value="MVT68378.1"/>
    <property type="molecule type" value="Genomic_DNA"/>
</dbReference>
<dbReference type="Proteomes" id="UP000436468">
    <property type="component" value="Unassembled WGS sequence"/>
</dbReference>
<proteinExistence type="predicted"/>
<comment type="caution">
    <text evidence="2">The sequence shown here is derived from an EMBL/GenBank/DDBJ whole genome shotgun (WGS) entry which is preliminary data.</text>
</comment>
<name>A0A844SN08_9BRAD</name>
<gene>
    <name evidence="2" type="ORF">GPL21_25100</name>
</gene>